<feature type="non-terminal residue" evidence="1">
    <location>
        <position position="180"/>
    </location>
</feature>
<dbReference type="EMBL" id="UINC01063830">
    <property type="protein sequence ID" value="SVB91874.1"/>
    <property type="molecule type" value="Genomic_DNA"/>
</dbReference>
<reference evidence="1" key="1">
    <citation type="submission" date="2018-05" db="EMBL/GenBank/DDBJ databases">
        <authorList>
            <person name="Lanie J.A."/>
            <person name="Ng W.-L."/>
            <person name="Kazmierczak K.M."/>
            <person name="Andrzejewski T.M."/>
            <person name="Davidsen T.M."/>
            <person name="Wayne K.J."/>
            <person name="Tettelin H."/>
            <person name="Glass J.I."/>
            <person name="Rusch D."/>
            <person name="Podicherti R."/>
            <person name="Tsui H.-C.T."/>
            <person name="Winkler M.E."/>
        </authorList>
    </citation>
    <scope>NUCLEOTIDE SEQUENCE</scope>
</reference>
<name>A0A382HWU1_9ZZZZ</name>
<gene>
    <name evidence="1" type="ORF">METZ01_LOCUS244728</name>
</gene>
<protein>
    <submittedName>
        <fullName evidence="1">Uncharacterized protein</fullName>
    </submittedName>
</protein>
<dbReference type="AlphaFoldDB" id="A0A382HWU1"/>
<accession>A0A382HWU1</accession>
<organism evidence="1">
    <name type="scientific">marine metagenome</name>
    <dbReference type="NCBI Taxonomy" id="408172"/>
    <lineage>
        <taxon>unclassified sequences</taxon>
        <taxon>metagenomes</taxon>
        <taxon>ecological metagenomes</taxon>
    </lineage>
</organism>
<sequence>MNKMSARKEMGRFVFALCLITMAFGKSKTVYNSPPAIAAKSAATRPEKAFYNHTTNNNWLAVTNYGGYGDPNSPSTGRPSAQWPGGSGNNYLYDAGLWIGTEIGGEPAVTSYFYSPAQEWLPTVGFPGELGSQVNGTSAKSIEDSYMVFDDLEDRPESNHTPIGLKVFQQGLTWSLPDYD</sequence>
<feature type="non-terminal residue" evidence="1">
    <location>
        <position position="1"/>
    </location>
</feature>
<proteinExistence type="predicted"/>
<evidence type="ECO:0000313" key="1">
    <source>
        <dbReference type="EMBL" id="SVB91874.1"/>
    </source>
</evidence>